<protein>
    <submittedName>
        <fullName evidence="3">Uncharacterized protein</fullName>
    </submittedName>
</protein>
<sequence>MRNHRIFLPLCLALWLWPGASAGAAEQEGASPPPPSVHNEYNNSTVYSGDVYTSNAAPGSNGFAGTWRDPETGDIITSVIAPRQPQPQEWNTPVIVAPQIYPGGGRPYPPGSGLQPPYPPGPPPRPYPKPHPGFQPGWQGARPPQGHLTPGVRPPSALRPRPHAPGYPYAPRNSVAPSTGIGGIGGMGNTGSAVHGAGGR</sequence>
<reference evidence="3 4" key="1">
    <citation type="submission" date="2019-09" db="EMBL/GenBank/DDBJ databases">
        <title>In-depth cultivation of the pig gut microbiome towards novel bacterial diversity and tailored functional studies.</title>
        <authorList>
            <person name="Wylensek D."/>
            <person name="Hitch T.C.A."/>
            <person name="Clavel T."/>
        </authorList>
    </citation>
    <scope>NUCLEOTIDE SEQUENCE [LARGE SCALE GENOMIC DNA]</scope>
    <source>
        <strain evidence="3 4">PG-178-WT-4</strain>
    </source>
</reference>
<dbReference type="Proteomes" id="UP000477488">
    <property type="component" value="Unassembled WGS sequence"/>
</dbReference>
<dbReference type="AlphaFoldDB" id="A0A6L5XN10"/>
<proteinExistence type="predicted"/>
<evidence type="ECO:0000313" key="4">
    <source>
        <dbReference type="Proteomes" id="UP000477488"/>
    </source>
</evidence>
<evidence type="ECO:0000313" key="3">
    <source>
        <dbReference type="EMBL" id="MSS28673.1"/>
    </source>
</evidence>
<dbReference type="RefSeq" id="WP_154512286.1">
    <property type="nucleotide sequence ID" value="NZ_VUMH01000012.1"/>
</dbReference>
<feature type="signal peptide" evidence="2">
    <location>
        <begin position="1"/>
        <end position="24"/>
    </location>
</feature>
<dbReference type="EMBL" id="VUMH01000012">
    <property type="protein sequence ID" value="MSS28673.1"/>
    <property type="molecule type" value="Genomic_DNA"/>
</dbReference>
<keyword evidence="2" id="KW-0732">Signal</keyword>
<evidence type="ECO:0000256" key="1">
    <source>
        <dbReference type="SAM" id="MobiDB-lite"/>
    </source>
</evidence>
<accession>A0A6L5XN10</accession>
<feature type="compositionally biased region" description="Gly residues" evidence="1">
    <location>
        <begin position="180"/>
        <end position="189"/>
    </location>
</feature>
<feature type="compositionally biased region" description="Pro residues" evidence="1">
    <location>
        <begin position="116"/>
        <end position="133"/>
    </location>
</feature>
<gene>
    <name evidence="3" type="ORF">FYJ44_11670</name>
</gene>
<feature type="region of interest" description="Disordered" evidence="1">
    <location>
        <begin position="102"/>
        <end position="200"/>
    </location>
</feature>
<name>A0A6L5XN10_9BACT</name>
<evidence type="ECO:0000256" key="2">
    <source>
        <dbReference type="SAM" id="SignalP"/>
    </source>
</evidence>
<comment type="caution">
    <text evidence="3">The sequence shown here is derived from an EMBL/GenBank/DDBJ whole genome shotgun (WGS) entry which is preliminary data.</text>
</comment>
<organism evidence="3 4">
    <name type="scientific">Desulfovibrio porci</name>
    <dbReference type="NCBI Taxonomy" id="2605782"/>
    <lineage>
        <taxon>Bacteria</taxon>
        <taxon>Pseudomonadati</taxon>
        <taxon>Thermodesulfobacteriota</taxon>
        <taxon>Desulfovibrionia</taxon>
        <taxon>Desulfovibrionales</taxon>
        <taxon>Desulfovibrionaceae</taxon>
        <taxon>Desulfovibrio</taxon>
    </lineage>
</organism>
<feature type="chain" id="PRO_5027042929" evidence="2">
    <location>
        <begin position="25"/>
        <end position="200"/>
    </location>
</feature>
<keyword evidence="4" id="KW-1185">Reference proteome</keyword>